<proteinExistence type="predicted"/>
<keyword evidence="2" id="KW-1185">Reference proteome</keyword>
<protein>
    <submittedName>
        <fullName evidence="1">Uncharacterized protein</fullName>
    </submittedName>
</protein>
<dbReference type="InterPro" id="IPR038883">
    <property type="entry name" value="AN11006-like"/>
</dbReference>
<evidence type="ECO:0000313" key="1">
    <source>
        <dbReference type="EMBL" id="KAB8212931.1"/>
    </source>
</evidence>
<dbReference type="PANTHER" id="PTHR42085:SF2">
    <property type="entry name" value="F-BOX DOMAIN-CONTAINING PROTEIN"/>
    <property type="match status" value="1"/>
</dbReference>
<name>A0A5N6E5U0_9EURO</name>
<dbReference type="EMBL" id="ML733780">
    <property type="protein sequence ID" value="KAB8212931.1"/>
    <property type="molecule type" value="Genomic_DNA"/>
</dbReference>
<organism evidence="1 2">
    <name type="scientific">Aspergillus novoparasiticus</name>
    <dbReference type="NCBI Taxonomy" id="986946"/>
    <lineage>
        <taxon>Eukaryota</taxon>
        <taxon>Fungi</taxon>
        <taxon>Dikarya</taxon>
        <taxon>Ascomycota</taxon>
        <taxon>Pezizomycotina</taxon>
        <taxon>Eurotiomycetes</taxon>
        <taxon>Eurotiomycetidae</taxon>
        <taxon>Eurotiales</taxon>
        <taxon>Aspergillaceae</taxon>
        <taxon>Aspergillus</taxon>
        <taxon>Aspergillus subgen. Circumdati</taxon>
    </lineage>
</organism>
<gene>
    <name evidence="1" type="ORF">BDV33DRAFT_210697</name>
</gene>
<accession>A0A5N6E5U0</accession>
<sequence length="230" mass="25753">MSAGRSNRTLSQSTSSAHAGLLSLPIELRNDIYRQVLAVPHPLFLFQDSGCPIESFAPERPNQWLALLYTNRQISEEAKAVLYSSNKFALEEATKRQGSLLKSFLDCIGSVNANSLSYLQMNFPATERADGQMGEIKLREDGMQTLRLLQEQCTNLKTLETLIHGPNCSLITDKEIDIRTLRDALQDIDTQLRAIGSLDRIIVRFSSGSPAPPTTEFMQELGWIVVQRNR</sequence>
<evidence type="ECO:0000313" key="2">
    <source>
        <dbReference type="Proteomes" id="UP000326799"/>
    </source>
</evidence>
<dbReference type="Proteomes" id="UP000326799">
    <property type="component" value="Unassembled WGS sequence"/>
</dbReference>
<reference evidence="1 2" key="1">
    <citation type="submission" date="2019-04" db="EMBL/GenBank/DDBJ databases">
        <title>Fungal friends and foes A comparative genomics study of 23 Aspergillus species from section Flavi.</title>
        <authorList>
            <consortium name="DOE Joint Genome Institute"/>
            <person name="Kjaerbolling I."/>
            <person name="Vesth T.C."/>
            <person name="Frisvad J.C."/>
            <person name="Nybo J.L."/>
            <person name="Theobald S."/>
            <person name="Kildgaard S."/>
            <person name="Petersen T.I."/>
            <person name="Kuo A."/>
            <person name="Sato A."/>
            <person name="Lyhne E.K."/>
            <person name="Kogle M.E."/>
            <person name="Wiebenga A."/>
            <person name="Kun R.S."/>
            <person name="Lubbers R.J."/>
            <person name="Makela M.R."/>
            <person name="Barry K."/>
            <person name="Chovatia M."/>
            <person name="Clum A."/>
            <person name="Daum C."/>
            <person name="Haridas S."/>
            <person name="He G."/>
            <person name="LaButti K."/>
            <person name="Lipzen A."/>
            <person name="Mondo S."/>
            <person name="Pangilinan J."/>
            <person name="Riley R."/>
            <person name="Salamov A."/>
            <person name="Simmons B.A."/>
            <person name="Magnuson J.K."/>
            <person name="Henrissat B."/>
            <person name="Mortensen U.H."/>
            <person name="Larsen T.O."/>
            <person name="De vries R.P."/>
            <person name="Grigoriev I.V."/>
            <person name="Machida M."/>
            <person name="Baker S.E."/>
            <person name="Andersen M.R."/>
        </authorList>
    </citation>
    <scope>NUCLEOTIDE SEQUENCE [LARGE SCALE GENOMIC DNA]</scope>
    <source>
        <strain evidence="1 2">CBS 126849</strain>
    </source>
</reference>
<dbReference type="AlphaFoldDB" id="A0A5N6E5U0"/>
<dbReference type="PANTHER" id="PTHR42085">
    <property type="entry name" value="F-BOX DOMAIN-CONTAINING PROTEIN"/>
    <property type="match status" value="1"/>
</dbReference>